<accession>A0A016UN83</accession>
<name>A0A016UN83_9BILA</name>
<dbReference type="Proteomes" id="UP000024635">
    <property type="component" value="Unassembled WGS sequence"/>
</dbReference>
<comment type="caution">
    <text evidence="1">The sequence shown here is derived from an EMBL/GenBank/DDBJ whole genome shotgun (WGS) entry which is preliminary data.</text>
</comment>
<dbReference type="AlphaFoldDB" id="A0A016UN83"/>
<reference evidence="2" key="1">
    <citation type="journal article" date="2015" name="Nat. Genet.">
        <title>The genome and transcriptome of the zoonotic hookworm Ancylostoma ceylanicum identify infection-specific gene families.</title>
        <authorList>
            <person name="Schwarz E.M."/>
            <person name="Hu Y."/>
            <person name="Antoshechkin I."/>
            <person name="Miller M.M."/>
            <person name="Sternberg P.W."/>
            <person name="Aroian R.V."/>
        </authorList>
    </citation>
    <scope>NUCLEOTIDE SEQUENCE</scope>
    <source>
        <strain evidence="2">HY135</strain>
    </source>
</reference>
<sequence length="68" mass="7825">MSNNTFCNNQFRAKTGKYGEERHRCVEVHVLVHKNHPHMALSIRPQEEEQAWAALPYSIPLPNLALSN</sequence>
<dbReference type="EMBL" id="JARK01001369">
    <property type="protein sequence ID" value="EYC16625.1"/>
    <property type="molecule type" value="Genomic_DNA"/>
</dbReference>
<proteinExistence type="predicted"/>
<gene>
    <name evidence="1" type="primary">Acey_s0033.g2753</name>
    <name evidence="1" type="ORF">Y032_0033g2753</name>
</gene>
<organism evidence="1 2">
    <name type="scientific">Ancylostoma ceylanicum</name>
    <dbReference type="NCBI Taxonomy" id="53326"/>
    <lineage>
        <taxon>Eukaryota</taxon>
        <taxon>Metazoa</taxon>
        <taxon>Ecdysozoa</taxon>
        <taxon>Nematoda</taxon>
        <taxon>Chromadorea</taxon>
        <taxon>Rhabditida</taxon>
        <taxon>Rhabditina</taxon>
        <taxon>Rhabditomorpha</taxon>
        <taxon>Strongyloidea</taxon>
        <taxon>Ancylostomatidae</taxon>
        <taxon>Ancylostomatinae</taxon>
        <taxon>Ancylostoma</taxon>
    </lineage>
</organism>
<protein>
    <submittedName>
        <fullName evidence="1">Uncharacterized protein</fullName>
    </submittedName>
</protein>
<keyword evidence="2" id="KW-1185">Reference proteome</keyword>
<evidence type="ECO:0000313" key="1">
    <source>
        <dbReference type="EMBL" id="EYC16625.1"/>
    </source>
</evidence>
<evidence type="ECO:0000313" key="2">
    <source>
        <dbReference type="Proteomes" id="UP000024635"/>
    </source>
</evidence>